<feature type="transmembrane region" description="Helical" evidence="4">
    <location>
        <begin position="212"/>
        <end position="231"/>
    </location>
</feature>
<keyword evidence="2 4" id="KW-1133">Transmembrane helix</keyword>
<dbReference type="InParanoid" id="B9SZH0"/>
<feature type="transmembrane region" description="Helical" evidence="4">
    <location>
        <begin position="114"/>
        <end position="135"/>
    </location>
</feature>
<dbReference type="Proteomes" id="UP000008311">
    <property type="component" value="Unassembled WGS sequence"/>
</dbReference>
<dbReference type="GO" id="GO:0022857">
    <property type="term" value="F:transmembrane transporter activity"/>
    <property type="evidence" value="ECO:0007669"/>
    <property type="project" value="InterPro"/>
</dbReference>
<proteinExistence type="predicted"/>
<evidence type="ECO:0000256" key="4">
    <source>
        <dbReference type="SAM" id="Phobius"/>
    </source>
</evidence>
<dbReference type="InterPro" id="IPR030184">
    <property type="entry name" value="WAT1-related"/>
</dbReference>
<protein>
    <recommendedName>
        <fullName evidence="7">WAT1-related protein</fullName>
    </recommendedName>
</protein>
<feature type="transmembrane region" description="Helical" evidence="4">
    <location>
        <begin position="76"/>
        <end position="94"/>
    </location>
</feature>
<evidence type="ECO:0008006" key="7">
    <source>
        <dbReference type="Google" id="ProtNLM"/>
    </source>
</evidence>
<accession>B9SZH0</accession>
<name>B9SZH0_RICCO</name>
<feature type="transmembrane region" description="Helical" evidence="4">
    <location>
        <begin position="147"/>
        <end position="168"/>
    </location>
</feature>
<reference evidence="6" key="1">
    <citation type="journal article" date="2010" name="Nat. Biotechnol.">
        <title>Draft genome sequence of the oilseed species Ricinus communis.</title>
        <authorList>
            <person name="Chan A.P."/>
            <person name="Crabtree J."/>
            <person name="Zhao Q."/>
            <person name="Lorenzi H."/>
            <person name="Orvis J."/>
            <person name="Puiu D."/>
            <person name="Melake-Berhan A."/>
            <person name="Jones K.M."/>
            <person name="Redman J."/>
            <person name="Chen G."/>
            <person name="Cahoon E.B."/>
            <person name="Gedil M."/>
            <person name="Stanke M."/>
            <person name="Haas B.J."/>
            <person name="Wortman J.R."/>
            <person name="Fraser-Liggett C.M."/>
            <person name="Ravel J."/>
            <person name="Rabinowicz P.D."/>
        </authorList>
    </citation>
    <scope>NUCLEOTIDE SEQUENCE [LARGE SCALE GENOMIC DNA]</scope>
    <source>
        <strain evidence="6">cv. Hale</strain>
    </source>
</reference>
<keyword evidence="1 4" id="KW-0812">Transmembrane</keyword>
<dbReference type="STRING" id="3988.B9SZH0"/>
<dbReference type="EMBL" id="EQ974277">
    <property type="protein sequence ID" value="EEF30973.1"/>
    <property type="molecule type" value="Genomic_DNA"/>
</dbReference>
<evidence type="ECO:0000256" key="1">
    <source>
        <dbReference type="ARBA" id="ARBA00022692"/>
    </source>
</evidence>
<feature type="transmembrane region" description="Helical" evidence="4">
    <location>
        <begin position="180"/>
        <end position="200"/>
    </location>
</feature>
<evidence type="ECO:0000313" key="5">
    <source>
        <dbReference type="EMBL" id="EEF30973.1"/>
    </source>
</evidence>
<organism evidence="5 6">
    <name type="scientific">Ricinus communis</name>
    <name type="common">Castor bean</name>
    <dbReference type="NCBI Taxonomy" id="3988"/>
    <lineage>
        <taxon>Eukaryota</taxon>
        <taxon>Viridiplantae</taxon>
        <taxon>Streptophyta</taxon>
        <taxon>Embryophyta</taxon>
        <taxon>Tracheophyta</taxon>
        <taxon>Spermatophyta</taxon>
        <taxon>Magnoliopsida</taxon>
        <taxon>eudicotyledons</taxon>
        <taxon>Gunneridae</taxon>
        <taxon>Pentapetalae</taxon>
        <taxon>rosids</taxon>
        <taxon>fabids</taxon>
        <taxon>Malpighiales</taxon>
        <taxon>Euphorbiaceae</taxon>
        <taxon>Acalyphoideae</taxon>
        <taxon>Acalypheae</taxon>
        <taxon>Ricinus</taxon>
    </lineage>
</organism>
<evidence type="ECO:0000313" key="6">
    <source>
        <dbReference type="Proteomes" id="UP000008311"/>
    </source>
</evidence>
<evidence type="ECO:0000256" key="2">
    <source>
        <dbReference type="ARBA" id="ARBA00022989"/>
    </source>
</evidence>
<keyword evidence="3 4" id="KW-0472">Membrane</keyword>
<feature type="transmembrane region" description="Helical" evidence="4">
    <location>
        <begin position="237"/>
        <end position="256"/>
    </location>
</feature>
<dbReference type="GO" id="GO:0005886">
    <property type="term" value="C:plasma membrane"/>
    <property type="evidence" value="ECO:0000318"/>
    <property type="project" value="GO_Central"/>
</dbReference>
<dbReference type="PANTHER" id="PTHR31218">
    <property type="entry name" value="WAT1-RELATED PROTEIN"/>
    <property type="match status" value="1"/>
</dbReference>
<dbReference type="AlphaFoldDB" id="B9SZH0"/>
<keyword evidence="6" id="KW-1185">Reference proteome</keyword>
<evidence type="ECO:0000256" key="3">
    <source>
        <dbReference type="ARBA" id="ARBA00023136"/>
    </source>
</evidence>
<sequence length="288" mass="31141">MVATAFTEVGISTMMKAAMRRGLSQFMFMNTGIRFSSPTMSAPMTDLTSAFTLLLAVFCSMEKLECRLRSSQAKGVGTVVSVAGALIVTLYKGLPVTGVPSESSSLNQLLFSSNWVTGGIFCAAGALCLSLLYIVQTWILKDCPAELMITCISCSLVTLLSTIVGLIAEKDLNVWMLKPDVGLIAIMCSAVFAVSIRGVVHTWSCGVKGPLYTAMFNPLGMIIATFVGVSFLEDTLYLGSVIGGIIIAVDFILCYGEKPKKKRWLKQKDIMILSHRTLLKSLFSKIKI</sequence>
<gene>
    <name evidence="5" type="ORF">RCOM_0393030</name>
</gene>